<feature type="transmembrane region" description="Helical" evidence="1">
    <location>
        <begin position="36"/>
        <end position="56"/>
    </location>
</feature>
<feature type="transmembrane region" description="Helical" evidence="1">
    <location>
        <begin position="12"/>
        <end position="30"/>
    </location>
</feature>
<evidence type="ECO:0000313" key="2">
    <source>
        <dbReference type="EMBL" id="RKR07952.1"/>
    </source>
</evidence>
<dbReference type="EMBL" id="RBIQ01000010">
    <property type="protein sequence ID" value="RKR07952.1"/>
    <property type="molecule type" value="Genomic_DNA"/>
</dbReference>
<keyword evidence="1" id="KW-0812">Transmembrane</keyword>
<accession>A0A495DTJ5</accession>
<gene>
    <name evidence="2" type="ORF">CLV91_2713</name>
</gene>
<keyword evidence="1" id="KW-1133">Transmembrane helix</keyword>
<dbReference type="RefSeq" id="WP_121068722.1">
    <property type="nucleotide sequence ID" value="NZ_RBIQ01000010.1"/>
</dbReference>
<organism evidence="2 3">
    <name type="scientific">Maribacter vaceletii</name>
    <dbReference type="NCBI Taxonomy" id="1206816"/>
    <lineage>
        <taxon>Bacteria</taxon>
        <taxon>Pseudomonadati</taxon>
        <taxon>Bacteroidota</taxon>
        <taxon>Flavobacteriia</taxon>
        <taxon>Flavobacteriales</taxon>
        <taxon>Flavobacteriaceae</taxon>
        <taxon>Maribacter</taxon>
    </lineage>
</organism>
<feature type="transmembrane region" description="Helical" evidence="1">
    <location>
        <begin position="159"/>
        <end position="178"/>
    </location>
</feature>
<dbReference type="Proteomes" id="UP000269412">
    <property type="component" value="Unassembled WGS sequence"/>
</dbReference>
<keyword evidence="3" id="KW-1185">Reference proteome</keyword>
<comment type="caution">
    <text evidence="2">The sequence shown here is derived from an EMBL/GenBank/DDBJ whole genome shotgun (WGS) entry which is preliminary data.</text>
</comment>
<feature type="transmembrane region" description="Helical" evidence="1">
    <location>
        <begin position="190"/>
        <end position="212"/>
    </location>
</feature>
<reference evidence="2 3" key="1">
    <citation type="submission" date="2018-10" db="EMBL/GenBank/DDBJ databases">
        <title>Genomic Encyclopedia of Archaeal and Bacterial Type Strains, Phase II (KMG-II): from individual species to whole genera.</title>
        <authorList>
            <person name="Goeker M."/>
        </authorList>
    </citation>
    <scope>NUCLEOTIDE SEQUENCE [LARGE SCALE GENOMIC DNA]</scope>
    <source>
        <strain evidence="2 3">DSM 25230</strain>
    </source>
</reference>
<sequence>MINKYELKARVYPSVITLLPIIIVGLYFSIDYQNIYSLIGGLGLTTILTFVLGQLGRDKGKKSENRLWNEWGGAPSTQILRFSNNSLTKYLKKDIHAKMADSTGIGSENMKSLERKNPEKADNIYETWCHKLRSLTRDTAKYKLLFNENINYGFRRNLWALKVPAIIFIMVGVLIILLSEYYSNIKMFNLTSGAIISLSLLGILLVFWIFIIKKSWIKTVAFAYAKRLVESYDTT</sequence>
<dbReference type="AlphaFoldDB" id="A0A495DTJ5"/>
<proteinExistence type="predicted"/>
<keyword evidence="1" id="KW-0472">Membrane</keyword>
<dbReference type="OrthoDB" id="2083198at2"/>
<evidence type="ECO:0000313" key="3">
    <source>
        <dbReference type="Proteomes" id="UP000269412"/>
    </source>
</evidence>
<name>A0A495DTJ5_9FLAO</name>
<protein>
    <submittedName>
        <fullName evidence="2">Uncharacterized protein</fullName>
    </submittedName>
</protein>
<evidence type="ECO:0000256" key="1">
    <source>
        <dbReference type="SAM" id="Phobius"/>
    </source>
</evidence>